<comment type="caution">
    <text evidence="2">The sequence shown here is derived from an EMBL/GenBank/DDBJ whole genome shotgun (WGS) entry which is preliminary data.</text>
</comment>
<organism evidence="2 3">
    <name type="scientific">Synchytrium endobioticum</name>
    <dbReference type="NCBI Taxonomy" id="286115"/>
    <lineage>
        <taxon>Eukaryota</taxon>
        <taxon>Fungi</taxon>
        <taxon>Fungi incertae sedis</taxon>
        <taxon>Chytridiomycota</taxon>
        <taxon>Chytridiomycota incertae sedis</taxon>
        <taxon>Chytridiomycetes</taxon>
        <taxon>Synchytriales</taxon>
        <taxon>Synchytriaceae</taxon>
        <taxon>Synchytrium</taxon>
    </lineage>
</organism>
<dbReference type="AlphaFoldDB" id="A0A507D4G4"/>
<gene>
    <name evidence="2" type="ORF">SeLEV6574_g03269</name>
</gene>
<protein>
    <submittedName>
        <fullName evidence="2">Uncharacterized protein</fullName>
    </submittedName>
</protein>
<evidence type="ECO:0000256" key="1">
    <source>
        <dbReference type="SAM" id="MobiDB-lite"/>
    </source>
</evidence>
<evidence type="ECO:0000313" key="3">
    <source>
        <dbReference type="Proteomes" id="UP000320475"/>
    </source>
</evidence>
<dbReference type="Proteomes" id="UP000320475">
    <property type="component" value="Unassembled WGS sequence"/>
</dbReference>
<reference evidence="2 3" key="1">
    <citation type="journal article" date="2019" name="Sci. Rep.">
        <title>Comparative genomics of chytrid fungi reveal insights into the obligate biotrophic and pathogenic lifestyle of Synchytrium endobioticum.</title>
        <authorList>
            <person name="van de Vossenberg B.T.L.H."/>
            <person name="Warris S."/>
            <person name="Nguyen H.D.T."/>
            <person name="van Gent-Pelzer M.P.E."/>
            <person name="Joly D.L."/>
            <person name="van de Geest H.C."/>
            <person name="Bonants P.J.M."/>
            <person name="Smith D.S."/>
            <person name="Levesque C.A."/>
            <person name="van der Lee T.A.J."/>
        </authorList>
    </citation>
    <scope>NUCLEOTIDE SEQUENCE [LARGE SCALE GENOMIC DNA]</scope>
    <source>
        <strain evidence="2 3">LEV6574</strain>
    </source>
</reference>
<name>A0A507D4G4_9FUNG</name>
<dbReference type="EMBL" id="QEAM01000106">
    <property type="protein sequence ID" value="TPX46363.1"/>
    <property type="molecule type" value="Genomic_DNA"/>
</dbReference>
<feature type="region of interest" description="Disordered" evidence="1">
    <location>
        <begin position="46"/>
        <end position="67"/>
    </location>
</feature>
<sequence>MKTPTTVRSGNMDYFSSPHAAMSIDYSFGGPPSTPTSMRRGLRELSDASGIPSRKASMPPQYMSRNGTMSNAVCQLSRAADNMTLSLPSLQNTDRP</sequence>
<evidence type="ECO:0000313" key="2">
    <source>
        <dbReference type="EMBL" id="TPX46363.1"/>
    </source>
</evidence>
<accession>A0A507D4G4</accession>
<proteinExistence type="predicted"/>